<dbReference type="SUPFAM" id="SSF54197">
    <property type="entry name" value="HIT-like"/>
    <property type="match status" value="1"/>
</dbReference>
<dbReference type="PROSITE" id="PS51084">
    <property type="entry name" value="HIT_2"/>
    <property type="match status" value="1"/>
</dbReference>
<protein>
    <submittedName>
        <fullName evidence="3">Histidine triad domain protein</fullName>
    </submittedName>
</protein>
<name>A0A0R2MN96_9LACO</name>
<dbReference type="InterPro" id="IPR036265">
    <property type="entry name" value="HIT-like_sf"/>
</dbReference>
<dbReference type="PATRIC" id="fig|1293598.4.peg.292"/>
<organism evidence="3 4">
    <name type="scientific">Lacticaseibacillus saniviri JCM 17471 = DSM 24301</name>
    <dbReference type="NCBI Taxonomy" id="1293598"/>
    <lineage>
        <taxon>Bacteria</taxon>
        <taxon>Bacillati</taxon>
        <taxon>Bacillota</taxon>
        <taxon>Bacilli</taxon>
        <taxon>Lactobacillales</taxon>
        <taxon>Lactobacillaceae</taxon>
        <taxon>Lacticaseibacillus</taxon>
    </lineage>
</organism>
<accession>A0A0R2MN96</accession>
<dbReference type="Pfam" id="PF01230">
    <property type="entry name" value="HIT"/>
    <property type="match status" value="1"/>
</dbReference>
<feature type="short sequence motif" description="Histidine triad motif" evidence="1">
    <location>
        <begin position="101"/>
        <end position="105"/>
    </location>
</feature>
<dbReference type="Gene3D" id="3.30.428.10">
    <property type="entry name" value="HIT-like"/>
    <property type="match status" value="1"/>
</dbReference>
<proteinExistence type="predicted"/>
<comment type="caution">
    <text evidence="3">The sequence shown here is derived from an EMBL/GenBank/DDBJ whole genome shotgun (WGS) entry which is preliminary data.</text>
</comment>
<evidence type="ECO:0000256" key="1">
    <source>
        <dbReference type="PROSITE-ProRule" id="PRU00464"/>
    </source>
</evidence>
<evidence type="ECO:0000313" key="3">
    <source>
        <dbReference type="EMBL" id="KRO15182.1"/>
    </source>
</evidence>
<dbReference type="GO" id="GO:0003824">
    <property type="term" value="F:catalytic activity"/>
    <property type="evidence" value="ECO:0007669"/>
    <property type="project" value="InterPro"/>
</dbReference>
<keyword evidence="4" id="KW-1185">Reference proteome</keyword>
<sequence>MTVMKSRYRDGCFYCEHNQTQVERMVPIIPLDVSTFYLNRDQTHPGRAIVALDWHVDELFELTAPMRQAFIDDVAQAAAILKEYTGASKINYGIYGDTVSHLHFHLVPKLPSDADWDDAFVNNPSDVTPKSDAELAPMINDLRKLVDQNYETLRN</sequence>
<dbReference type="STRING" id="1293598.IV56_GL000273"/>
<evidence type="ECO:0000259" key="2">
    <source>
        <dbReference type="PROSITE" id="PS51084"/>
    </source>
</evidence>
<dbReference type="AlphaFoldDB" id="A0A0R2MN96"/>
<dbReference type="EMBL" id="JQCE01000075">
    <property type="protein sequence ID" value="KRO15182.1"/>
    <property type="molecule type" value="Genomic_DNA"/>
</dbReference>
<dbReference type="InterPro" id="IPR011146">
    <property type="entry name" value="HIT-like"/>
</dbReference>
<evidence type="ECO:0000313" key="4">
    <source>
        <dbReference type="Proteomes" id="UP000050969"/>
    </source>
</evidence>
<dbReference type="Proteomes" id="UP000050969">
    <property type="component" value="Unassembled WGS sequence"/>
</dbReference>
<feature type="domain" description="HIT" evidence="2">
    <location>
        <begin position="13"/>
        <end position="116"/>
    </location>
</feature>
<gene>
    <name evidence="3" type="ORF">IV56_GL000273</name>
</gene>
<reference evidence="3 4" key="1">
    <citation type="journal article" date="2015" name="Genome Announc.">
        <title>Expanding the biotechnology potential of lactobacilli through comparative genomics of 213 strains and associated genera.</title>
        <authorList>
            <person name="Sun Z."/>
            <person name="Harris H.M."/>
            <person name="McCann A."/>
            <person name="Guo C."/>
            <person name="Argimon S."/>
            <person name="Zhang W."/>
            <person name="Yang X."/>
            <person name="Jeffery I.B."/>
            <person name="Cooney J.C."/>
            <person name="Kagawa T.F."/>
            <person name="Liu W."/>
            <person name="Song Y."/>
            <person name="Salvetti E."/>
            <person name="Wrobel A."/>
            <person name="Rasinkangas P."/>
            <person name="Parkhill J."/>
            <person name="Rea M.C."/>
            <person name="O'Sullivan O."/>
            <person name="Ritari J."/>
            <person name="Douillard F.P."/>
            <person name="Paul Ross R."/>
            <person name="Yang R."/>
            <person name="Briner A.E."/>
            <person name="Felis G.E."/>
            <person name="de Vos W.M."/>
            <person name="Barrangou R."/>
            <person name="Klaenhammer T.R."/>
            <person name="Caufield P.W."/>
            <person name="Cui Y."/>
            <person name="Zhang H."/>
            <person name="O'Toole P.W."/>
        </authorList>
    </citation>
    <scope>NUCLEOTIDE SEQUENCE [LARGE SCALE GENOMIC DNA]</scope>
    <source>
        <strain evidence="3 4">DSM 24301</strain>
    </source>
</reference>